<proteinExistence type="predicted"/>
<evidence type="ECO:0008006" key="4">
    <source>
        <dbReference type="Google" id="ProtNLM"/>
    </source>
</evidence>
<keyword evidence="1" id="KW-1133">Transmembrane helix</keyword>
<dbReference type="AlphaFoldDB" id="A0A2Z5IPY8"/>
<evidence type="ECO:0000256" key="1">
    <source>
        <dbReference type="SAM" id="Phobius"/>
    </source>
</evidence>
<protein>
    <recommendedName>
        <fullName evidence="4">DUF3899 domain-containing protein</fullName>
    </recommendedName>
</protein>
<dbReference type="KEGG" id="mpho:DA803_00895"/>
<organism evidence="2 3">
    <name type="scientific">[Mycoplasma] phocae</name>
    <dbReference type="NCBI Taxonomy" id="142651"/>
    <lineage>
        <taxon>Bacteria</taxon>
        <taxon>Bacillati</taxon>
        <taxon>Mycoplasmatota</taxon>
        <taxon>Mycoplasmoidales</taxon>
        <taxon>Metamycoplasmataceae</taxon>
        <taxon>Metamycoplasma</taxon>
    </lineage>
</organism>
<dbReference type="EMBL" id="CP029295">
    <property type="protein sequence ID" value="AXE60650.1"/>
    <property type="molecule type" value="Genomic_DNA"/>
</dbReference>
<feature type="transmembrane region" description="Helical" evidence="1">
    <location>
        <begin position="21"/>
        <end position="41"/>
    </location>
</feature>
<accession>A0A2Z5IPY8</accession>
<gene>
    <name evidence="2" type="ORF">DA803_00895</name>
</gene>
<dbReference type="OrthoDB" id="399898at2"/>
<dbReference type="RefSeq" id="WP_114190764.1">
    <property type="nucleotide sequence ID" value="NZ_CP029295.1"/>
</dbReference>
<keyword evidence="3" id="KW-1185">Reference proteome</keyword>
<keyword evidence="1" id="KW-0472">Membrane</keyword>
<evidence type="ECO:0000313" key="2">
    <source>
        <dbReference type="EMBL" id="AXE60650.1"/>
    </source>
</evidence>
<reference evidence="3" key="1">
    <citation type="journal article" date="2018" name="Microbiol. Resour. Announc.">
        <title>Complete Sequence and Annotation of the Mycoplasma phocidae Strain 105T Genome.</title>
        <authorList>
            <person name="Frasca S. Jr."/>
            <person name="Kutish G.F."/>
            <person name="Michaels D.L."/>
            <person name="Brown D.R."/>
        </authorList>
    </citation>
    <scope>NUCLEOTIDE SEQUENCE [LARGE SCALE GENOMIC DNA]</scope>
    <source>
        <strain evidence="3">105</strain>
    </source>
</reference>
<sequence>MKTKTTFKNRIKDYWKNGWTPGTITYFSLSAIFYITLIFVIRFAYKGENQKDWQTAITVSFGISLALNVLIVLVRKGLGRGLFKPLIDLNRSRIIHSRAKNKYTNLMTQAERDKILNQERREYDKELNNKAKNRQYKETNNLCFYLLIAISVLAFLILIPFFILKIRW</sequence>
<evidence type="ECO:0000313" key="3">
    <source>
        <dbReference type="Proteomes" id="UP000252477"/>
    </source>
</evidence>
<name>A0A2Z5IPY8_9BACT</name>
<dbReference type="Proteomes" id="UP000252477">
    <property type="component" value="Chromosome"/>
</dbReference>
<feature type="transmembrane region" description="Helical" evidence="1">
    <location>
        <begin position="53"/>
        <end position="74"/>
    </location>
</feature>
<keyword evidence="1" id="KW-0812">Transmembrane</keyword>
<feature type="transmembrane region" description="Helical" evidence="1">
    <location>
        <begin position="142"/>
        <end position="163"/>
    </location>
</feature>